<feature type="domain" description="NERD" evidence="2">
    <location>
        <begin position="81"/>
        <end position="193"/>
    </location>
</feature>
<comment type="caution">
    <text evidence="3">The sequence shown here is derived from an EMBL/GenBank/DDBJ whole genome shotgun (WGS) entry which is preliminary data.</text>
</comment>
<sequence>MARFYESKSGYLIKNEKINRIAVVVYCVIGLVILYVVFINNFQHLFSLSGIIALAIVFGPFIGFAMYRIKKHEKEYNCFYRGRKGEGAIWYKLKELNDDYSIFQSLKIGDNLGNIDFAVVGPGGVYILEVKSHSGKIDFDGEKLTNNGKPFEKDFLKQAKGEALQIHDFIKENTGLDIYVKPVLIFSGYASMRFGLKPVSNVYVIGKSFLEEFFNSENRINFPKLKIEEILREVV</sequence>
<proteinExistence type="predicted"/>
<organism evidence="3 4">
    <name type="scientific">Candidatus Portnoybacteria bacterium RBG_13_40_8</name>
    <dbReference type="NCBI Taxonomy" id="1801990"/>
    <lineage>
        <taxon>Bacteria</taxon>
        <taxon>Candidatus Portnoyibacteriota</taxon>
    </lineage>
</organism>
<evidence type="ECO:0000256" key="1">
    <source>
        <dbReference type="SAM" id="Phobius"/>
    </source>
</evidence>
<name>A0A1G2F1P7_9BACT</name>
<reference evidence="3 4" key="1">
    <citation type="journal article" date="2016" name="Nat. Commun.">
        <title>Thousands of microbial genomes shed light on interconnected biogeochemical processes in an aquifer system.</title>
        <authorList>
            <person name="Anantharaman K."/>
            <person name="Brown C.T."/>
            <person name="Hug L.A."/>
            <person name="Sharon I."/>
            <person name="Castelle C.J."/>
            <person name="Probst A.J."/>
            <person name="Thomas B.C."/>
            <person name="Singh A."/>
            <person name="Wilkins M.J."/>
            <person name="Karaoz U."/>
            <person name="Brodie E.L."/>
            <person name="Williams K.H."/>
            <person name="Hubbard S.S."/>
            <person name="Banfield J.F."/>
        </authorList>
    </citation>
    <scope>NUCLEOTIDE SEQUENCE [LARGE SCALE GENOMIC DNA]</scope>
</reference>
<feature type="transmembrane region" description="Helical" evidence="1">
    <location>
        <begin position="21"/>
        <end position="39"/>
    </location>
</feature>
<dbReference type="PROSITE" id="PS50965">
    <property type="entry name" value="NERD"/>
    <property type="match status" value="1"/>
</dbReference>
<keyword evidence="1" id="KW-1133">Transmembrane helix</keyword>
<keyword evidence="1" id="KW-0812">Transmembrane</keyword>
<dbReference type="STRING" id="1801990.A2V69_03510"/>
<evidence type="ECO:0000259" key="2">
    <source>
        <dbReference type="PROSITE" id="PS50965"/>
    </source>
</evidence>
<protein>
    <recommendedName>
        <fullName evidence="2">NERD domain-containing protein</fullName>
    </recommendedName>
</protein>
<dbReference type="EMBL" id="MHMT01000029">
    <property type="protein sequence ID" value="OGZ31949.1"/>
    <property type="molecule type" value="Genomic_DNA"/>
</dbReference>
<dbReference type="InterPro" id="IPR011528">
    <property type="entry name" value="NERD"/>
</dbReference>
<dbReference type="AlphaFoldDB" id="A0A1G2F1P7"/>
<accession>A0A1G2F1P7</accession>
<dbReference type="Pfam" id="PF08378">
    <property type="entry name" value="NERD"/>
    <property type="match status" value="1"/>
</dbReference>
<keyword evidence="1" id="KW-0472">Membrane</keyword>
<gene>
    <name evidence="3" type="ORF">A2V69_03510</name>
</gene>
<dbReference type="Proteomes" id="UP000177810">
    <property type="component" value="Unassembled WGS sequence"/>
</dbReference>
<feature type="transmembrane region" description="Helical" evidence="1">
    <location>
        <begin position="45"/>
        <end position="67"/>
    </location>
</feature>
<evidence type="ECO:0000313" key="3">
    <source>
        <dbReference type="EMBL" id="OGZ31949.1"/>
    </source>
</evidence>
<evidence type="ECO:0000313" key="4">
    <source>
        <dbReference type="Proteomes" id="UP000177810"/>
    </source>
</evidence>